<protein>
    <submittedName>
        <fullName evidence="2">Uncharacterized protein</fullName>
    </submittedName>
</protein>
<organism evidence="2 3">
    <name type="scientific">Dendrothele bispora (strain CBS 962.96)</name>
    <dbReference type="NCBI Taxonomy" id="1314807"/>
    <lineage>
        <taxon>Eukaryota</taxon>
        <taxon>Fungi</taxon>
        <taxon>Dikarya</taxon>
        <taxon>Basidiomycota</taxon>
        <taxon>Agaricomycotina</taxon>
        <taxon>Agaricomycetes</taxon>
        <taxon>Agaricomycetidae</taxon>
        <taxon>Agaricales</taxon>
        <taxon>Agaricales incertae sedis</taxon>
        <taxon>Dendrothele</taxon>
    </lineage>
</organism>
<feature type="compositionally biased region" description="Basic and acidic residues" evidence="1">
    <location>
        <begin position="388"/>
        <end position="400"/>
    </location>
</feature>
<accession>A0A4S8L8U9</accession>
<sequence length="400" mass="42468">MSSYAFVSRRVPVSRLLVLSDAFANRILTFSSMPTPMSSLMPLVSGQNSLHCCYLLYFDKHAPHCNPLPAHAHRACKSSNPCHFDCDSGYILVGHQCVCNGCSTPSPVPRALKARAASSDTAKVSAADALRVDNGVGPASKDVVNNLADGVPSGASSSDSSSPAVPCHLSEPSSPVFTPAPLSSQPSPSSSVQLSTLSSLPTPHDDLRALTRNILVQFGPRVQDLLKDFGVSCGCYDGLAGHDSNDVRVSLKSIVDLSTSFGGLLANMKSNLSLVDQLLLDTTQLIANIKHCLGLNLDYDLTDSLSELLAATQALLQALDSLKDGFMTCGCAEDLLVSLPHDLHVISDSDGASSQNSVIHPARAYPIRRELLYQAHRDTPTSTFSVETDTKHPANDKPGF</sequence>
<keyword evidence="3" id="KW-1185">Reference proteome</keyword>
<feature type="compositionally biased region" description="Low complexity" evidence="1">
    <location>
        <begin position="148"/>
        <end position="166"/>
    </location>
</feature>
<name>A0A4S8L8U9_DENBC</name>
<evidence type="ECO:0000313" key="2">
    <source>
        <dbReference type="EMBL" id="THU85139.1"/>
    </source>
</evidence>
<evidence type="ECO:0000256" key="1">
    <source>
        <dbReference type="SAM" id="MobiDB-lite"/>
    </source>
</evidence>
<feature type="region of interest" description="Disordered" evidence="1">
    <location>
        <begin position="380"/>
        <end position="400"/>
    </location>
</feature>
<dbReference type="AlphaFoldDB" id="A0A4S8L8U9"/>
<dbReference type="Proteomes" id="UP000297245">
    <property type="component" value="Unassembled WGS sequence"/>
</dbReference>
<proteinExistence type="predicted"/>
<evidence type="ECO:0000313" key="3">
    <source>
        <dbReference type="Proteomes" id="UP000297245"/>
    </source>
</evidence>
<feature type="region of interest" description="Disordered" evidence="1">
    <location>
        <begin position="145"/>
        <end position="198"/>
    </location>
</feature>
<feature type="compositionally biased region" description="Low complexity" evidence="1">
    <location>
        <begin position="181"/>
        <end position="198"/>
    </location>
</feature>
<dbReference type="OrthoDB" id="3067923at2759"/>
<reference evidence="2 3" key="1">
    <citation type="journal article" date="2019" name="Nat. Ecol. Evol.">
        <title>Megaphylogeny resolves global patterns of mushroom evolution.</title>
        <authorList>
            <person name="Varga T."/>
            <person name="Krizsan K."/>
            <person name="Foldi C."/>
            <person name="Dima B."/>
            <person name="Sanchez-Garcia M."/>
            <person name="Sanchez-Ramirez S."/>
            <person name="Szollosi G.J."/>
            <person name="Szarkandi J.G."/>
            <person name="Papp V."/>
            <person name="Albert L."/>
            <person name="Andreopoulos W."/>
            <person name="Angelini C."/>
            <person name="Antonin V."/>
            <person name="Barry K.W."/>
            <person name="Bougher N.L."/>
            <person name="Buchanan P."/>
            <person name="Buyck B."/>
            <person name="Bense V."/>
            <person name="Catcheside P."/>
            <person name="Chovatia M."/>
            <person name="Cooper J."/>
            <person name="Damon W."/>
            <person name="Desjardin D."/>
            <person name="Finy P."/>
            <person name="Geml J."/>
            <person name="Haridas S."/>
            <person name="Hughes K."/>
            <person name="Justo A."/>
            <person name="Karasinski D."/>
            <person name="Kautmanova I."/>
            <person name="Kiss B."/>
            <person name="Kocsube S."/>
            <person name="Kotiranta H."/>
            <person name="LaButti K.M."/>
            <person name="Lechner B.E."/>
            <person name="Liimatainen K."/>
            <person name="Lipzen A."/>
            <person name="Lukacs Z."/>
            <person name="Mihaltcheva S."/>
            <person name="Morgado L.N."/>
            <person name="Niskanen T."/>
            <person name="Noordeloos M.E."/>
            <person name="Ohm R.A."/>
            <person name="Ortiz-Santana B."/>
            <person name="Ovrebo C."/>
            <person name="Racz N."/>
            <person name="Riley R."/>
            <person name="Savchenko A."/>
            <person name="Shiryaev A."/>
            <person name="Soop K."/>
            <person name="Spirin V."/>
            <person name="Szebenyi C."/>
            <person name="Tomsovsky M."/>
            <person name="Tulloss R.E."/>
            <person name="Uehling J."/>
            <person name="Grigoriev I.V."/>
            <person name="Vagvolgyi C."/>
            <person name="Papp T."/>
            <person name="Martin F.M."/>
            <person name="Miettinen O."/>
            <person name="Hibbett D.S."/>
            <person name="Nagy L.G."/>
        </authorList>
    </citation>
    <scope>NUCLEOTIDE SEQUENCE [LARGE SCALE GENOMIC DNA]</scope>
    <source>
        <strain evidence="2 3">CBS 962.96</strain>
    </source>
</reference>
<gene>
    <name evidence="2" type="ORF">K435DRAFT_393273</name>
</gene>
<dbReference type="EMBL" id="ML179564">
    <property type="protein sequence ID" value="THU85139.1"/>
    <property type="molecule type" value="Genomic_DNA"/>
</dbReference>